<dbReference type="RefSeq" id="WP_015161187.1">
    <property type="nucleotide sequence ID" value="NC_019697.1"/>
</dbReference>
<dbReference type="HOGENOM" id="CLU_2552115_0_0_3"/>
<reference evidence="1 2" key="1">
    <citation type="submission" date="2012-05" db="EMBL/GenBank/DDBJ databases">
        <title>Finished chromosome of genome of Chamaesiphon sp. PCC 6605.</title>
        <authorList>
            <consortium name="US DOE Joint Genome Institute"/>
            <person name="Gugger M."/>
            <person name="Coursin T."/>
            <person name="Rippka R."/>
            <person name="Tandeau De Marsac N."/>
            <person name="Huntemann M."/>
            <person name="Wei C.-L."/>
            <person name="Han J."/>
            <person name="Detter J.C."/>
            <person name="Han C."/>
            <person name="Tapia R."/>
            <person name="Chen A."/>
            <person name="Kyrpides N."/>
            <person name="Mavromatis K."/>
            <person name="Markowitz V."/>
            <person name="Szeto E."/>
            <person name="Ivanova N."/>
            <person name="Pagani I."/>
            <person name="Pati A."/>
            <person name="Goodwin L."/>
            <person name="Nordberg H.P."/>
            <person name="Cantor M.N."/>
            <person name="Hua S.X."/>
            <person name="Woyke T."/>
            <person name="Kerfeld C.A."/>
        </authorList>
    </citation>
    <scope>NUCLEOTIDE SEQUENCE [LARGE SCALE GENOMIC DNA]</scope>
    <source>
        <strain evidence="2">ATCC 27169 / PCC 6605</strain>
    </source>
</reference>
<keyword evidence="2" id="KW-1185">Reference proteome</keyword>
<accession>K9UKT8</accession>
<dbReference type="KEGG" id="cmp:Cha6605_4127"/>
<gene>
    <name evidence="1" type="ORF">Cha6605_4127</name>
</gene>
<protein>
    <submittedName>
        <fullName evidence="1">Uncharacterized protein</fullName>
    </submittedName>
</protein>
<sequence>MLLLSIVVTCCISNEDYRAAAADLVNRWEQDRKVTASDELPLSLEIEDAWIFATVLAAATIFTRLRAGRNKYLYAVRSEAIK</sequence>
<dbReference type="AlphaFoldDB" id="K9UKT8"/>
<proteinExistence type="predicted"/>
<evidence type="ECO:0000313" key="2">
    <source>
        <dbReference type="Proteomes" id="UP000010366"/>
    </source>
</evidence>
<evidence type="ECO:0000313" key="1">
    <source>
        <dbReference type="EMBL" id="AFY95076.1"/>
    </source>
</evidence>
<name>K9UKT8_CHAP6</name>
<dbReference type="EMBL" id="CP003600">
    <property type="protein sequence ID" value="AFY95076.1"/>
    <property type="molecule type" value="Genomic_DNA"/>
</dbReference>
<dbReference type="Proteomes" id="UP000010366">
    <property type="component" value="Chromosome"/>
</dbReference>
<organism evidence="1 2">
    <name type="scientific">Chamaesiphon minutus (strain ATCC 27169 / PCC 6605)</name>
    <dbReference type="NCBI Taxonomy" id="1173020"/>
    <lineage>
        <taxon>Bacteria</taxon>
        <taxon>Bacillati</taxon>
        <taxon>Cyanobacteriota</taxon>
        <taxon>Cyanophyceae</taxon>
        <taxon>Gomontiellales</taxon>
        <taxon>Chamaesiphonaceae</taxon>
        <taxon>Chamaesiphon</taxon>
    </lineage>
</organism>